<evidence type="ECO:0000259" key="1">
    <source>
        <dbReference type="PROSITE" id="PS50043"/>
    </source>
</evidence>
<dbReference type="SMART" id="SM00421">
    <property type="entry name" value="HTH_LUXR"/>
    <property type="match status" value="1"/>
</dbReference>
<name>A0A543PUI2_9MICO</name>
<sequence length="809" mass="87208">MRFWHRMLDGLAATGVDIGDAVQRLRASGDGEHVARDAGTVGERAVAEALRAVSDAGPLLLLVDDLDTSRHRELAAQLLDFAEGQPSTCRTVVRTRHGSSLGLAHLVSSGRLVVLSALDLALGVTEARELAGLLAPSLPADGRDAMVDVCAGWVTALVAALRVVASDPDEDPTAWLLGGGLDPLLDDELDNLGIEEAGLLRATCVLDVLSPEICDALRGRGDSHLLLGRLDASQTMLMRQRGQGATFRVHPLFAGYLRRRLQLVGPTALADAHRRAADWFVAHGDVERAIGHQLEAGDITAAMETLARHLRPLLDAGRADLVRTWYGATGGPLVDQRHRHLLGAAWAEVMAGNAPGAEQQLHLVLDSIDELSRDDASHPAEASDAGPAALVPEESGYDWLVAEAALLRGLLEGWRGYPARSRESVERARRHYGDAWERMAHQACAFQLVRSLLWSGRTLEAKTLLTTAAQRPQTKDYYRQVAIPSLRALVAAQEGRAHRSLALARQAKLAMERVGPLGRFDGCDAQLAEATAAVDLDQPDSAVLAADAVVERAVEHGHVTYHVLGLLCLAGTRGARADFSGAGLLLEEARGLLRSHAPGSDLTSRVDLAELILHLQAGEQQRARAVATRLPECFEKDLALLRLRRRHPAEVGPQRRLQPQLPRQMVDQRLLVAASLLVVRPAEAHAHLLAAAEMAYELGLHRALVGWPEELHVAAEEVARHHASEAMTRLLWVARAPRPGPAQPVATLSTGDHGLLAALATTTSNAALADELGISINTVKTRLRRLYAKLDVHGRDEAVRQARETGILR</sequence>
<dbReference type="InterPro" id="IPR000792">
    <property type="entry name" value="Tscrpt_reg_LuxR_C"/>
</dbReference>
<organism evidence="2 3">
    <name type="scientific">Humibacillus xanthopallidus</name>
    <dbReference type="NCBI Taxonomy" id="412689"/>
    <lineage>
        <taxon>Bacteria</taxon>
        <taxon>Bacillati</taxon>
        <taxon>Actinomycetota</taxon>
        <taxon>Actinomycetes</taxon>
        <taxon>Micrococcales</taxon>
        <taxon>Intrasporangiaceae</taxon>
        <taxon>Humibacillus</taxon>
    </lineage>
</organism>
<dbReference type="InterPro" id="IPR036388">
    <property type="entry name" value="WH-like_DNA-bd_sf"/>
</dbReference>
<dbReference type="RefSeq" id="WP_185747078.1">
    <property type="nucleotide sequence ID" value="NZ_BAAAQC010000016.1"/>
</dbReference>
<dbReference type="Proteomes" id="UP000320085">
    <property type="component" value="Unassembled WGS sequence"/>
</dbReference>
<dbReference type="GO" id="GO:0006355">
    <property type="term" value="P:regulation of DNA-templated transcription"/>
    <property type="evidence" value="ECO:0007669"/>
    <property type="project" value="InterPro"/>
</dbReference>
<dbReference type="GO" id="GO:0003677">
    <property type="term" value="F:DNA binding"/>
    <property type="evidence" value="ECO:0007669"/>
    <property type="project" value="InterPro"/>
</dbReference>
<proteinExistence type="predicted"/>
<evidence type="ECO:0000313" key="3">
    <source>
        <dbReference type="Proteomes" id="UP000320085"/>
    </source>
</evidence>
<feature type="domain" description="HTH luxR-type" evidence="1">
    <location>
        <begin position="741"/>
        <end position="806"/>
    </location>
</feature>
<dbReference type="InterPro" id="IPR059106">
    <property type="entry name" value="WHD_MalT"/>
</dbReference>
<protein>
    <submittedName>
        <fullName evidence="2">ATP/maltotriose-dependent transcriptional regulator MalT</fullName>
    </submittedName>
</protein>
<dbReference type="InterPro" id="IPR016032">
    <property type="entry name" value="Sig_transdc_resp-reg_C-effctor"/>
</dbReference>
<reference evidence="2 3" key="1">
    <citation type="submission" date="2019-06" db="EMBL/GenBank/DDBJ databases">
        <title>Sequencing the genomes of 1000 actinobacteria strains.</title>
        <authorList>
            <person name="Klenk H.-P."/>
        </authorList>
    </citation>
    <scope>NUCLEOTIDE SEQUENCE [LARGE SCALE GENOMIC DNA]</scope>
    <source>
        <strain evidence="2 3">DSM 21776</strain>
    </source>
</reference>
<dbReference type="EMBL" id="VFQF01000001">
    <property type="protein sequence ID" value="TQN47731.1"/>
    <property type="molecule type" value="Genomic_DNA"/>
</dbReference>
<evidence type="ECO:0000313" key="2">
    <source>
        <dbReference type="EMBL" id="TQN47731.1"/>
    </source>
</evidence>
<accession>A0A543PUI2</accession>
<dbReference type="Gene3D" id="1.10.10.10">
    <property type="entry name" value="Winged helix-like DNA-binding domain superfamily/Winged helix DNA-binding domain"/>
    <property type="match status" value="1"/>
</dbReference>
<gene>
    <name evidence="2" type="ORF">FHX52_0846</name>
</gene>
<comment type="caution">
    <text evidence="2">The sequence shown here is derived from an EMBL/GenBank/DDBJ whole genome shotgun (WGS) entry which is preliminary data.</text>
</comment>
<dbReference type="AlphaFoldDB" id="A0A543PUI2"/>
<dbReference type="SUPFAM" id="SSF46894">
    <property type="entry name" value="C-terminal effector domain of the bipartite response regulators"/>
    <property type="match status" value="1"/>
</dbReference>
<dbReference type="Pfam" id="PF25873">
    <property type="entry name" value="WHD_MalT"/>
    <property type="match status" value="1"/>
</dbReference>
<dbReference type="CDD" id="cd06170">
    <property type="entry name" value="LuxR_C_like"/>
    <property type="match status" value="1"/>
</dbReference>
<dbReference type="PROSITE" id="PS50043">
    <property type="entry name" value="HTH_LUXR_2"/>
    <property type="match status" value="1"/>
</dbReference>
<dbReference type="Pfam" id="PF00196">
    <property type="entry name" value="GerE"/>
    <property type="match status" value="1"/>
</dbReference>